<dbReference type="Proteomes" id="UP000500870">
    <property type="component" value="Chromosome 1"/>
</dbReference>
<dbReference type="AlphaFoldDB" id="A0A6H0ZPX3"/>
<dbReference type="PANTHER" id="PTHR37844">
    <property type="entry name" value="SER/THR PROTEIN PHOSPHATASE SUPERFAMILY (AFU_ORTHOLOGUE AFUA_1G14840)"/>
    <property type="match status" value="1"/>
</dbReference>
<dbReference type="SUPFAM" id="SSF56300">
    <property type="entry name" value="Metallo-dependent phosphatases"/>
    <property type="match status" value="1"/>
</dbReference>
<name>A0A6H0ZPX3_9HYPH</name>
<dbReference type="InterPro" id="IPR029052">
    <property type="entry name" value="Metallo-depent_PP-like"/>
</dbReference>
<dbReference type="InterPro" id="IPR004843">
    <property type="entry name" value="Calcineurin-like_PHP"/>
</dbReference>
<accession>A0A6H0ZPX3</accession>
<gene>
    <name evidence="2" type="ORF">FOB41_13700</name>
</gene>
<dbReference type="EMBL" id="CP050898">
    <property type="protein sequence ID" value="QIX22127.1"/>
    <property type="molecule type" value="Genomic_DNA"/>
</dbReference>
<dbReference type="PANTHER" id="PTHR37844:SF2">
    <property type="entry name" value="SER_THR PROTEIN PHOSPHATASE SUPERFAMILY (AFU_ORTHOLOGUE AFUA_1G14840)"/>
    <property type="match status" value="1"/>
</dbReference>
<reference evidence="2 3" key="1">
    <citation type="submission" date="2020-04" db="EMBL/GenBank/DDBJ databases">
        <title>FDA dAtabase for Regulatory Grade micrObial Sequences (FDA-ARGOS): Supporting development and validation of Infectious Disease Dx tests.</title>
        <authorList>
            <person name="Sciortino C."/>
            <person name="Tallon L."/>
            <person name="Sadzewicz L."/>
            <person name="Vavikolanu K."/>
            <person name="Mehta A."/>
            <person name="Aluvathingal J."/>
            <person name="Nadendla S."/>
            <person name="Nandy P."/>
            <person name="Geyer C."/>
            <person name="Yan Y."/>
            <person name="Sichtig H."/>
        </authorList>
    </citation>
    <scope>NUCLEOTIDE SEQUENCE [LARGE SCALE GENOMIC DNA]</scope>
    <source>
        <strain evidence="2 3">FDAARGOS_633</strain>
    </source>
</reference>
<organism evidence="2 3">
    <name type="scientific">Agrobacterium pusense</name>
    <dbReference type="NCBI Taxonomy" id="648995"/>
    <lineage>
        <taxon>Bacteria</taxon>
        <taxon>Pseudomonadati</taxon>
        <taxon>Pseudomonadota</taxon>
        <taxon>Alphaproteobacteria</taxon>
        <taxon>Hyphomicrobiales</taxon>
        <taxon>Rhizobiaceae</taxon>
        <taxon>Rhizobium/Agrobacterium group</taxon>
        <taxon>Agrobacterium</taxon>
    </lineage>
</organism>
<dbReference type="RefSeq" id="WP_136882415.1">
    <property type="nucleotide sequence ID" value="NZ_CP050898.1"/>
</dbReference>
<evidence type="ECO:0000313" key="2">
    <source>
        <dbReference type="EMBL" id="QIX22127.1"/>
    </source>
</evidence>
<protein>
    <submittedName>
        <fullName evidence="2">Phosphatase</fullName>
    </submittedName>
</protein>
<dbReference type="Gene3D" id="3.60.21.10">
    <property type="match status" value="1"/>
</dbReference>
<dbReference type="GO" id="GO:0016787">
    <property type="term" value="F:hydrolase activity"/>
    <property type="evidence" value="ECO:0007669"/>
    <property type="project" value="InterPro"/>
</dbReference>
<evidence type="ECO:0000313" key="3">
    <source>
        <dbReference type="Proteomes" id="UP000500870"/>
    </source>
</evidence>
<dbReference type="Pfam" id="PF00149">
    <property type="entry name" value="Metallophos"/>
    <property type="match status" value="1"/>
</dbReference>
<feature type="domain" description="Calcineurin-like phosphoesterase" evidence="1">
    <location>
        <begin position="1"/>
        <end position="221"/>
    </location>
</feature>
<evidence type="ECO:0000259" key="1">
    <source>
        <dbReference type="Pfam" id="PF00149"/>
    </source>
</evidence>
<sequence>MKIWVFSDLHVEFGVPFKHLPPEDADVVVCAGDIATKGILPSIEWLTQNIARTIPIVFVAGNHEFYGASFQESIRNAEIAANYPDFHFLENDVVEIDDVTFVGGTLWSDFRLFDRNPEVAMAYAKAGMNDYRRIKFSKEPYRKFQPIHAYRKHQETKAFLATELRRLRGRNTVVVTHHAPSGQSISPEFKDDPLSGCYASNLEDLIVETQPAVWIHGHVHHKNNYRIGETTIVSNPRGYPGESSGFEPELVVEIRGRD</sequence>
<proteinExistence type="predicted"/>